<dbReference type="AlphaFoldDB" id="A0A4D6MJE5"/>
<organism evidence="2 3">
    <name type="scientific">Vigna unguiculata</name>
    <name type="common">Cowpea</name>
    <dbReference type="NCBI Taxonomy" id="3917"/>
    <lineage>
        <taxon>Eukaryota</taxon>
        <taxon>Viridiplantae</taxon>
        <taxon>Streptophyta</taxon>
        <taxon>Embryophyta</taxon>
        <taxon>Tracheophyta</taxon>
        <taxon>Spermatophyta</taxon>
        <taxon>Magnoliopsida</taxon>
        <taxon>eudicotyledons</taxon>
        <taxon>Gunneridae</taxon>
        <taxon>Pentapetalae</taxon>
        <taxon>rosids</taxon>
        <taxon>fabids</taxon>
        <taxon>Fabales</taxon>
        <taxon>Fabaceae</taxon>
        <taxon>Papilionoideae</taxon>
        <taxon>50 kb inversion clade</taxon>
        <taxon>NPAAA clade</taxon>
        <taxon>indigoferoid/millettioid clade</taxon>
        <taxon>Phaseoleae</taxon>
        <taxon>Vigna</taxon>
    </lineage>
</organism>
<gene>
    <name evidence="2" type="ORF">DEO72_LG7g1120</name>
</gene>
<evidence type="ECO:0000313" key="2">
    <source>
        <dbReference type="EMBL" id="QCD99834.1"/>
    </source>
</evidence>
<dbReference type="EMBL" id="CP039351">
    <property type="protein sequence ID" value="QCD99834.1"/>
    <property type="molecule type" value="Genomic_DNA"/>
</dbReference>
<proteinExistence type="predicted"/>
<keyword evidence="3" id="KW-1185">Reference proteome</keyword>
<name>A0A4D6MJE5_VIGUN</name>
<evidence type="ECO:0000313" key="3">
    <source>
        <dbReference type="Proteomes" id="UP000501690"/>
    </source>
</evidence>
<feature type="region of interest" description="Disordered" evidence="1">
    <location>
        <begin position="1"/>
        <end position="22"/>
    </location>
</feature>
<feature type="region of interest" description="Disordered" evidence="1">
    <location>
        <begin position="63"/>
        <end position="108"/>
    </location>
</feature>
<feature type="compositionally biased region" description="Low complexity" evidence="1">
    <location>
        <begin position="13"/>
        <end position="22"/>
    </location>
</feature>
<protein>
    <submittedName>
        <fullName evidence="2">Uncharacterized protein</fullName>
    </submittedName>
</protein>
<feature type="compositionally biased region" description="Low complexity" evidence="1">
    <location>
        <begin position="80"/>
        <end position="93"/>
    </location>
</feature>
<evidence type="ECO:0000256" key="1">
    <source>
        <dbReference type="SAM" id="MobiDB-lite"/>
    </source>
</evidence>
<dbReference type="Proteomes" id="UP000501690">
    <property type="component" value="Linkage Group LG7"/>
</dbReference>
<accession>A0A4D6MJE5</accession>
<reference evidence="2 3" key="1">
    <citation type="submission" date="2019-04" db="EMBL/GenBank/DDBJ databases">
        <title>An improved genome assembly and genetic linkage map for asparagus bean, Vigna unguiculata ssp. sesquipedialis.</title>
        <authorList>
            <person name="Xia Q."/>
            <person name="Zhang R."/>
            <person name="Dong Y."/>
        </authorList>
    </citation>
    <scope>NUCLEOTIDE SEQUENCE [LARGE SCALE GENOMIC DNA]</scope>
    <source>
        <tissue evidence="2">Leaf</tissue>
    </source>
</reference>
<sequence>MDAHNSDGGSCGGCAQQRGRTRTTAMAAVAVDRHSSEVDAHSNDGSSCGGCAQQRRRQLRWMRTAAGADAHSSGGGSCGGPAQQRGGRAQQRQWTRTVATTACGGRAQ</sequence>